<keyword evidence="3" id="KW-1185">Reference proteome</keyword>
<gene>
    <name evidence="2" type="ORF">Q8W34_14620</name>
</gene>
<sequence>MKIKKYDPLTDEEYMSVEMKEHFYDMLNEKLDFESHQVKELNEIALQANKEADIYDQAGIENDRALAVVKRDRHNESILECKKSLVLLDKNDYGYCECGEEVGIKRLIFNPSLKKCFDCASLD</sequence>
<dbReference type="SUPFAM" id="SSF109635">
    <property type="entry name" value="DnaK suppressor protein DksA, alpha-hairpin domain"/>
    <property type="match status" value="1"/>
</dbReference>
<reference evidence="2" key="1">
    <citation type="submission" date="2023-07" db="EMBL/GenBank/DDBJ databases">
        <title>Genome content predicts the carbon catabolic preferences of heterotrophic bacteria.</title>
        <authorList>
            <person name="Gralka M."/>
        </authorList>
    </citation>
    <scope>NUCLEOTIDE SEQUENCE</scope>
    <source>
        <strain evidence="2">4G09</strain>
    </source>
</reference>
<evidence type="ECO:0000313" key="3">
    <source>
        <dbReference type="Proteomes" id="UP001177212"/>
    </source>
</evidence>
<name>A0ABT9FGL4_9GAMM</name>
<organism evidence="2 3">
    <name type="scientific">Pseudoalteromonas marina</name>
    <dbReference type="NCBI Taxonomy" id="267375"/>
    <lineage>
        <taxon>Bacteria</taxon>
        <taxon>Pseudomonadati</taxon>
        <taxon>Pseudomonadota</taxon>
        <taxon>Gammaproteobacteria</taxon>
        <taxon>Alteromonadales</taxon>
        <taxon>Pseudoalteromonadaceae</taxon>
        <taxon>Pseudoalteromonas</taxon>
    </lineage>
</organism>
<dbReference type="PROSITE" id="PS51128">
    <property type="entry name" value="ZF_DKSA_2"/>
    <property type="match status" value="1"/>
</dbReference>
<evidence type="ECO:0008006" key="4">
    <source>
        <dbReference type="Google" id="ProtNLM"/>
    </source>
</evidence>
<evidence type="ECO:0000256" key="1">
    <source>
        <dbReference type="PROSITE-ProRule" id="PRU00510"/>
    </source>
</evidence>
<dbReference type="Gene3D" id="1.20.120.910">
    <property type="entry name" value="DksA, coiled-coil domain"/>
    <property type="match status" value="1"/>
</dbReference>
<evidence type="ECO:0000313" key="2">
    <source>
        <dbReference type="EMBL" id="MDP2565878.1"/>
    </source>
</evidence>
<dbReference type="PANTHER" id="PTHR33823">
    <property type="entry name" value="RNA POLYMERASE-BINDING TRANSCRIPTION FACTOR DKSA-RELATED"/>
    <property type="match status" value="1"/>
</dbReference>
<proteinExistence type="predicted"/>
<dbReference type="RefSeq" id="WP_305472654.1">
    <property type="nucleotide sequence ID" value="NZ_JAUYVT010000014.1"/>
</dbReference>
<dbReference type="EMBL" id="JAUYVT010000014">
    <property type="protein sequence ID" value="MDP2565878.1"/>
    <property type="molecule type" value="Genomic_DNA"/>
</dbReference>
<protein>
    <recommendedName>
        <fullName evidence="4">DksA C4-type domain-containing protein</fullName>
    </recommendedName>
</protein>
<comment type="caution">
    <text evidence="1">Lacks conserved residue(s) required for the propagation of feature annotation.</text>
</comment>
<dbReference type="InterPro" id="IPR037187">
    <property type="entry name" value="DnaK_N"/>
</dbReference>
<comment type="caution">
    <text evidence="2">The sequence shown here is derived from an EMBL/GenBank/DDBJ whole genome shotgun (WGS) entry which is preliminary data.</text>
</comment>
<dbReference type="PANTHER" id="PTHR33823:SF2">
    <property type="entry name" value="RNA POLYMERASE-BINDING TRANSCRIPTION FACTOR DKSA"/>
    <property type="match status" value="1"/>
</dbReference>
<dbReference type="Proteomes" id="UP001177212">
    <property type="component" value="Unassembled WGS sequence"/>
</dbReference>
<accession>A0ABT9FGL4</accession>